<dbReference type="AlphaFoldDB" id="A0A0C3C974"/>
<feature type="compositionally biased region" description="Polar residues" evidence="5">
    <location>
        <begin position="79"/>
        <end position="93"/>
    </location>
</feature>
<dbReference type="InterPro" id="IPR002058">
    <property type="entry name" value="PAP_assoc"/>
</dbReference>
<accession>A0A0C3C974</accession>
<dbReference type="InterPro" id="IPR054708">
    <property type="entry name" value="MTPAP-like_central"/>
</dbReference>
<dbReference type="GO" id="GO:1990817">
    <property type="term" value="F:poly(A) RNA polymerase activity"/>
    <property type="evidence" value="ECO:0007669"/>
    <property type="project" value="UniProtKB-EC"/>
</dbReference>
<evidence type="ECO:0000256" key="3">
    <source>
        <dbReference type="ARBA" id="ARBA00022723"/>
    </source>
</evidence>
<evidence type="ECO:0000313" key="9">
    <source>
        <dbReference type="Proteomes" id="UP000054166"/>
    </source>
</evidence>
<dbReference type="SUPFAM" id="SSF81631">
    <property type="entry name" value="PAP/OAS1 substrate-binding domain"/>
    <property type="match status" value="1"/>
</dbReference>
<feature type="compositionally biased region" description="Basic and acidic residues" evidence="5">
    <location>
        <begin position="44"/>
        <end position="56"/>
    </location>
</feature>
<feature type="compositionally biased region" description="Pro residues" evidence="5">
    <location>
        <begin position="1"/>
        <end position="11"/>
    </location>
</feature>
<dbReference type="CDD" id="cd05402">
    <property type="entry name" value="NT_PAP_TUTase"/>
    <property type="match status" value="1"/>
</dbReference>
<dbReference type="Pfam" id="PF03828">
    <property type="entry name" value="PAP_assoc"/>
    <property type="match status" value="1"/>
</dbReference>
<dbReference type="GO" id="GO:0031499">
    <property type="term" value="C:TRAMP complex"/>
    <property type="evidence" value="ECO:0007669"/>
    <property type="project" value="TreeGrafter"/>
</dbReference>
<reference evidence="9" key="2">
    <citation type="submission" date="2015-01" db="EMBL/GenBank/DDBJ databases">
        <title>Evolutionary Origins and Diversification of the Mycorrhizal Mutualists.</title>
        <authorList>
            <consortium name="DOE Joint Genome Institute"/>
            <consortium name="Mycorrhizal Genomics Consortium"/>
            <person name="Kohler A."/>
            <person name="Kuo A."/>
            <person name="Nagy L.G."/>
            <person name="Floudas D."/>
            <person name="Copeland A."/>
            <person name="Barry K.W."/>
            <person name="Cichocki N."/>
            <person name="Veneault-Fourrey C."/>
            <person name="LaButti K."/>
            <person name="Lindquist E.A."/>
            <person name="Lipzen A."/>
            <person name="Lundell T."/>
            <person name="Morin E."/>
            <person name="Murat C."/>
            <person name="Riley R."/>
            <person name="Ohm R."/>
            <person name="Sun H."/>
            <person name="Tunlid A."/>
            <person name="Henrissat B."/>
            <person name="Grigoriev I.V."/>
            <person name="Hibbett D.S."/>
            <person name="Martin F."/>
        </authorList>
    </citation>
    <scope>NUCLEOTIDE SEQUENCE [LARGE SCALE GENOMIC DNA]</scope>
    <source>
        <strain evidence="9">F 1598</strain>
    </source>
</reference>
<dbReference type="PANTHER" id="PTHR23092:SF15">
    <property type="entry name" value="INACTIVE NON-CANONICAL POLY(A) RNA POLYMERASE PROTEIN TRF4-2-RELATED"/>
    <property type="match status" value="1"/>
</dbReference>
<feature type="compositionally biased region" description="Acidic residues" evidence="5">
    <location>
        <begin position="643"/>
        <end position="660"/>
    </location>
</feature>
<evidence type="ECO:0000256" key="1">
    <source>
        <dbReference type="ARBA" id="ARBA00008593"/>
    </source>
</evidence>
<dbReference type="GO" id="GO:0046872">
    <property type="term" value="F:metal ion binding"/>
    <property type="evidence" value="ECO:0007669"/>
    <property type="project" value="UniProtKB-KW"/>
</dbReference>
<evidence type="ECO:0000256" key="4">
    <source>
        <dbReference type="ARBA" id="ARBA00022842"/>
    </source>
</evidence>
<dbReference type="InterPro" id="IPR043519">
    <property type="entry name" value="NT_sf"/>
</dbReference>
<feature type="compositionally biased region" description="Basic and acidic residues" evidence="5">
    <location>
        <begin position="15"/>
        <end position="34"/>
    </location>
</feature>
<dbReference type="PANTHER" id="PTHR23092">
    <property type="entry name" value="POLY(A) RNA POLYMERASE"/>
    <property type="match status" value="1"/>
</dbReference>
<dbReference type="Gene3D" id="3.30.460.10">
    <property type="entry name" value="Beta Polymerase, domain 2"/>
    <property type="match status" value="1"/>
</dbReference>
<organism evidence="8 9">
    <name type="scientific">Piloderma croceum (strain F 1598)</name>
    <dbReference type="NCBI Taxonomy" id="765440"/>
    <lineage>
        <taxon>Eukaryota</taxon>
        <taxon>Fungi</taxon>
        <taxon>Dikarya</taxon>
        <taxon>Basidiomycota</taxon>
        <taxon>Agaricomycotina</taxon>
        <taxon>Agaricomycetes</taxon>
        <taxon>Agaricomycetidae</taxon>
        <taxon>Atheliales</taxon>
        <taxon>Atheliaceae</taxon>
        <taxon>Piloderma</taxon>
    </lineage>
</organism>
<dbReference type="GO" id="GO:0003729">
    <property type="term" value="F:mRNA binding"/>
    <property type="evidence" value="ECO:0007669"/>
    <property type="project" value="TreeGrafter"/>
</dbReference>
<keyword evidence="9" id="KW-1185">Reference proteome</keyword>
<feature type="compositionally biased region" description="Basic and acidic residues" evidence="5">
    <location>
        <begin position="584"/>
        <end position="598"/>
    </location>
</feature>
<dbReference type="SUPFAM" id="SSF81301">
    <property type="entry name" value="Nucleotidyltransferase"/>
    <property type="match status" value="1"/>
</dbReference>
<dbReference type="InterPro" id="IPR045862">
    <property type="entry name" value="Trf4-like"/>
</dbReference>
<dbReference type="FunFam" id="1.10.1410.10:FF:000003">
    <property type="entry name" value="non-canonical poly(A) RNA polymerase PAPD7"/>
    <property type="match status" value="1"/>
</dbReference>
<evidence type="ECO:0000256" key="5">
    <source>
        <dbReference type="SAM" id="MobiDB-lite"/>
    </source>
</evidence>
<feature type="domain" description="Poly(A) RNA polymerase mitochondrial-like central palm" evidence="7">
    <location>
        <begin position="184"/>
        <end position="315"/>
    </location>
</feature>
<dbReference type="GO" id="GO:0005730">
    <property type="term" value="C:nucleolus"/>
    <property type="evidence" value="ECO:0007669"/>
    <property type="project" value="TreeGrafter"/>
</dbReference>
<sequence length="690" mass="77414">MNTLPPRPPSSAPYTDKRKDRSRRDRRPEKHAEVEAGPSKHRPRELERDYEGDGGSRRKKRSKGKAKEKPILNGILNGLNGTDASKRQAANQTFEMGEDFVPFVASSEDEEQAPVREWDKGKGKARATKQDFENDREDGGKKRKYDLVFDDDDLIQQRREKTFRKAPWVTDVDWESCKNVAEMLHREVEAFVNYISPTPVEDEVRSLVVDLVSKAVTQAFPDAEVKPFGSFGTKLYLPLGDIDLAVSSESMAYSDKISVLHALANTLKRTKITSKVTIIAKAKVPIVKFITTHGRLSVDISVNQGNGVLAGQIVNGFLKDMHGGGMALRSLVMIIKAFLNQRGMNEVYTGGLGSYSIVCLAVSFLQMHPKIRRGEIDAERNLGVLVMEFFELYGCYFNYEQVGISLRGGGTYFSKRSRGWQNDYKKSLLSIEDPTDPSNDISKGSFGIQKVRTTFAGAHGILTAAAYLRASMMKSRDNGRSFSFRGHDSEDASILANILGVTQETINHRRLIQEVYEDRTLHRMLGVEPRKVAVPPHITDSRRTISFRPESSRNGHTKSKVSAQVVEEIFEEVDMEMGSDIEELEKPERRDHVEEEGGRYGISVRGQPPNKRRRMGTAQDTHTVFTTDDEEEEEGLIVSTITDEGESLDEYEEANGLEDAQDSKATQQDRRRSYWLSKGIGTGPVDDDSS</sequence>
<evidence type="ECO:0000259" key="7">
    <source>
        <dbReference type="Pfam" id="PF22600"/>
    </source>
</evidence>
<feature type="domain" description="PAP-associated" evidence="6">
    <location>
        <begin position="381"/>
        <end position="439"/>
    </location>
</feature>
<keyword evidence="4" id="KW-0460">Magnesium</keyword>
<feature type="compositionally biased region" description="Basic and acidic residues" evidence="5">
    <location>
        <begin position="113"/>
        <end position="139"/>
    </location>
</feature>
<feature type="region of interest" description="Disordered" evidence="5">
    <location>
        <begin position="640"/>
        <end position="690"/>
    </location>
</feature>
<dbReference type="HOGENOM" id="CLU_013572_4_0_1"/>
<comment type="similarity">
    <text evidence="1">Belongs to the DNA polymerase type-B-like family.</text>
</comment>
<dbReference type="Pfam" id="PF22600">
    <property type="entry name" value="MTPAP-like_central"/>
    <property type="match status" value="1"/>
</dbReference>
<dbReference type="InParanoid" id="A0A0C3C974"/>
<protein>
    <recommendedName>
        <fullName evidence="2">polynucleotide adenylyltransferase</fullName>
        <ecNumber evidence="2">2.7.7.19</ecNumber>
    </recommendedName>
</protein>
<name>A0A0C3C974_PILCF</name>
<feature type="region of interest" description="Disordered" evidence="5">
    <location>
        <begin position="106"/>
        <end position="139"/>
    </location>
</feature>
<dbReference type="OrthoDB" id="273917at2759"/>
<dbReference type="FunCoup" id="A0A0C3C974">
    <property type="interactions" value="227"/>
</dbReference>
<dbReference type="GO" id="GO:0043634">
    <property type="term" value="P:polyadenylation-dependent ncRNA catabolic process"/>
    <property type="evidence" value="ECO:0007669"/>
    <property type="project" value="TreeGrafter"/>
</dbReference>
<dbReference type="Gene3D" id="1.10.1410.10">
    <property type="match status" value="1"/>
</dbReference>
<feature type="region of interest" description="Disordered" evidence="5">
    <location>
        <begin position="583"/>
        <end position="619"/>
    </location>
</feature>
<gene>
    <name evidence="8" type="ORF">PILCRDRAFT_4764</name>
</gene>
<dbReference type="GO" id="GO:0010605">
    <property type="term" value="P:negative regulation of macromolecule metabolic process"/>
    <property type="evidence" value="ECO:0007669"/>
    <property type="project" value="UniProtKB-ARBA"/>
</dbReference>
<dbReference type="EC" id="2.7.7.19" evidence="2"/>
<evidence type="ECO:0000256" key="2">
    <source>
        <dbReference type="ARBA" id="ARBA00012388"/>
    </source>
</evidence>
<keyword evidence="3" id="KW-0479">Metal-binding</keyword>
<proteinExistence type="inferred from homology"/>
<feature type="region of interest" description="Disordered" evidence="5">
    <location>
        <begin position="1"/>
        <end position="93"/>
    </location>
</feature>
<evidence type="ECO:0000259" key="6">
    <source>
        <dbReference type="Pfam" id="PF03828"/>
    </source>
</evidence>
<evidence type="ECO:0000313" key="8">
    <source>
        <dbReference type="EMBL" id="KIM86247.1"/>
    </source>
</evidence>
<dbReference type="GO" id="GO:0031123">
    <property type="term" value="P:RNA 3'-end processing"/>
    <property type="evidence" value="ECO:0007669"/>
    <property type="project" value="TreeGrafter"/>
</dbReference>
<reference evidence="8 9" key="1">
    <citation type="submission" date="2014-04" db="EMBL/GenBank/DDBJ databases">
        <authorList>
            <consortium name="DOE Joint Genome Institute"/>
            <person name="Kuo A."/>
            <person name="Tarkka M."/>
            <person name="Buscot F."/>
            <person name="Kohler A."/>
            <person name="Nagy L.G."/>
            <person name="Floudas D."/>
            <person name="Copeland A."/>
            <person name="Barry K.W."/>
            <person name="Cichocki N."/>
            <person name="Veneault-Fourrey C."/>
            <person name="LaButti K."/>
            <person name="Lindquist E.A."/>
            <person name="Lipzen A."/>
            <person name="Lundell T."/>
            <person name="Morin E."/>
            <person name="Murat C."/>
            <person name="Sun H."/>
            <person name="Tunlid A."/>
            <person name="Henrissat B."/>
            <person name="Grigoriev I.V."/>
            <person name="Hibbett D.S."/>
            <person name="Martin F."/>
            <person name="Nordberg H.P."/>
            <person name="Cantor M.N."/>
            <person name="Hua S.X."/>
        </authorList>
    </citation>
    <scope>NUCLEOTIDE SEQUENCE [LARGE SCALE GENOMIC DNA]</scope>
    <source>
        <strain evidence="8 9">F 1598</strain>
    </source>
</reference>
<dbReference type="EMBL" id="KN832982">
    <property type="protein sequence ID" value="KIM86247.1"/>
    <property type="molecule type" value="Genomic_DNA"/>
</dbReference>
<dbReference type="Proteomes" id="UP000054166">
    <property type="component" value="Unassembled WGS sequence"/>
</dbReference>
<dbReference type="STRING" id="765440.A0A0C3C974"/>